<reference evidence="12 14" key="1">
    <citation type="submission" date="2015-02" db="EMBL/GenBank/DDBJ databases">
        <authorList>
            <person name="Chooi Y.-H."/>
        </authorList>
    </citation>
    <scope>NUCLEOTIDE SEQUENCE [LARGE SCALE GENOMIC DNA]</scope>
    <source>
        <strain evidence="12">E3</strain>
    </source>
</reference>
<evidence type="ECO:0000256" key="10">
    <source>
        <dbReference type="PIRSR" id="PIRSR036696-2"/>
    </source>
</evidence>
<evidence type="ECO:0000313" key="12">
    <source>
        <dbReference type="EMBL" id="CEO96525.1"/>
    </source>
</evidence>
<dbReference type="InterPro" id="IPR011650">
    <property type="entry name" value="Peptidase_M20_dimer"/>
</dbReference>
<feature type="binding site" evidence="10">
    <location>
        <position position="184"/>
    </location>
    <ligand>
        <name>Zn(2+)</name>
        <dbReference type="ChEBI" id="CHEBI:29105"/>
        <label>1</label>
    </ligand>
</feature>
<dbReference type="InterPro" id="IPR002933">
    <property type="entry name" value="Peptidase_M20"/>
</dbReference>
<dbReference type="PROSITE" id="PS00759">
    <property type="entry name" value="ARGE_DAPE_CPG2_2"/>
    <property type="match status" value="1"/>
</dbReference>
<feature type="active site" description="Proton acceptor" evidence="9">
    <location>
        <position position="156"/>
    </location>
</feature>
<dbReference type="EMBL" id="CDSF01000068">
    <property type="protein sequence ID" value="CEO96525.1"/>
    <property type="molecule type" value="Genomic_DNA"/>
</dbReference>
<dbReference type="PIRSF" id="PIRSF036696">
    <property type="entry name" value="ACY-1"/>
    <property type="match status" value="1"/>
</dbReference>
<accession>A0A0G4IMR2</accession>
<dbReference type="PROSITE" id="PS00758">
    <property type="entry name" value="ARGE_DAPE_CPG2_1"/>
    <property type="match status" value="1"/>
</dbReference>
<evidence type="ECO:0000259" key="11">
    <source>
        <dbReference type="Pfam" id="PF07687"/>
    </source>
</evidence>
<evidence type="ECO:0000256" key="3">
    <source>
        <dbReference type="ARBA" id="ARBA00011913"/>
    </source>
</evidence>
<keyword evidence="13" id="KW-0496">Mitochondrion</keyword>
<dbReference type="GO" id="GO:0005737">
    <property type="term" value="C:cytoplasm"/>
    <property type="evidence" value="ECO:0007669"/>
    <property type="project" value="UniProtKB-SubCell"/>
</dbReference>
<evidence type="ECO:0000256" key="9">
    <source>
        <dbReference type="PIRSR" id="PIRSR036696-1"/>
    </source>
</evidence>
<sequence length="418" mass="45099">MTSDPLVAGLTADDAGAVQRFVDLVRVDTVSGAGVSSGSYAIICALLSEHCRQAGLSVERHEVVPGKPIVVATWPGTSPDLPSLLLTGHYDVVPVDSDRWSCDPFGGVIRDGFLYGRGTQDMKCCLAAYIECVRRLKRQGAFQPKRTVHLMFLPDEEIGGYDGMKAFTSTDAFRKMNVGFALDEGLASPTDVVPVYFGERALWWIRVRSTGTTGHASGFLEDGGAVQKLSRCINKAFAFRQGHADAFLKDGATLGDVVTVNVTALKCGHTTDGGKSYALNVIPSEAEAGIDIRIPPSVNLREFAERHLSDWTSEAGVTFERIVGSDANPLTSLDPNDNPWWASLSATCEQLGVRIEPRIFPAATDSRFLRAMGIPCIGFTAAPNTPVKFHDHDERIGVDVYLKSIGVYCALVTSLSQL</sequence>
<feature type="binding site" evidence="10">
    <location>
        <position position="157"/>
    </location>
    <ligand>
        <name>Zn(2+)</name>
        <dbReference type="ChEBI" id="CHEBI:29105"/>
        <label>2</label>
    </ligand>
</feature>
<dbReference type="GO" id="GO:0006520">
    <property type="term" value="P:amino acid metabolic process"/>
    <property type="evidence" value="ECO:0007669"/>
    <property type="project" value="InterPro"/>
</dbReference>
<comment type="similarity">
    <text evidence="2">Belongs to the peptidase M20A family.</text>
</comment>
<dbReference type="InterPro" id="IPR001261">
    <property type="entry name" value="ArgE/DapE_CS"/>
</dbReference>
<dbReference type="Proteomes" id="UP000290189">
    <property type="component" value="Unassembled WGS sequence"/>
</dbReference>
<dbReference type="SUPFAM" id="SSF53187">
    <property type="entry name" value="Zn-dependent exopeptidases"/>
    <property type="match status" value="1"/>
</dbReference>
<dbReference type="Pfam" id="PF01546">
    <property type="entry name" value="Peptidase_M20"/>
    <property type="match status" value="1"/>
</dbReference>
<evidence type="ECO:0000256" key="6">
    <source>
        <dbReference type="ARBA" id="ARBA00022801"/>
    </source>
</evidence>
<dbReference type="SUPFAM" id="SSF55031">
    <property type="entry name" value="Bacterial exopeptidase dimerisation domain"/>
    <property type="match status" value="1"/>
</dbReference>
<dbReference type="GO" id="GO:0004046">
    <property type="term" value="F:aminoacylase activity"/>
    <property type="evidence" value="ECO:0007669"/>
    <property type="project" value="UniProtKB-EC"/>
</dbReference>
<name>A0A0G4IMR2_PLABS</name>
<evidence type="ECO:0000256" key="5">
    <source>
        <dbReference type="ARBA" id="ARBA00022723"/>
    </source>
</evidence>
<dbReference type="InterPro" id="IPR010159">
    <property type="entry name" value="N-acyl_aa_amidohydrolase"/>
</dbReference>
<evidence type="ECO:0000313" key="15">
    <source>
        <dbReference type="Proteomes" id="UP000290189"/>
    </source>
</evidence>
<dbReference type="EMBL" id="OVEO01000003">
    <property type="protein sequence ID" value="SPQ94582.1"/>
    <property type="molecule type" value="Genomic_DNA"/>
</dbReference>
<dbReference type="Gene3D" id="1.10.150.900">
    <property type="match status" value="1"/>
</dbReference>
<evidence type="ECO:0000313" key="13">
    <source>
        <dbReference type="EMBL" id="SPQ94582.1"/>
    </source>
</evidence>
<feature type="active site" evidence="9">
    <location>
        <position position="91"/>
    </location>
</feature>
<evidence type="ECO:0000256" key="8">
    <source>
        <dbReference type="ARBA" id="ARBA00029656"/>
    </source>
</evidence>
<dbReference type="PANTHER" id="PTHR45892">
    <property type="entry name" value="AMINOACYLASE-1"/>
    <property type="match status" value="1"/>
</dbReference>
<dbReference type="OMA" id="GTDAKQF"/>
<dbReference type="OrthoDB" id="3064516at2759"/>
<gene>
    <name evidence="12" type="ORF">PBRA_005134</name>
    <name evidence="13" type="ORF">PLBR_LOCUS1797</name>
</gene>
<evidence type="ECO:0000256" key="7">
    <source>
        <dbReference type="ARBA" id="ARBA00022833"/>
    </source>
</evidence>
<dbReference type="STRING" id="37360.A0A0G4IMR2"/>
<keyword evidence="5 10" id="KW-0479">Metal-binding</keyword>
<dbReference type="GO" id="GO:0046872">
    <property type="term" value="F:metal ion binding"/>
    <property type="evidence" value="ECO:0007669"/>
    <property type="project" value="UniProtKB-KW"/>
</dbReference>
<comment type="cofactor">
    <cofactor evidence="10">
        <name>Zn(2+)</name>
        <dbReference type="ChEBI" id="CHEBI:29105"/>
    </cofactor>
    <text evidence="10">Binds 2 Zn(2+) ions per subunit.</text>
</comment>
<keyword evidence="7 10" id="KW-0862">Zinc</keyword>
<dbReference type="InterPro" id="IPR052083">
    <property type="entry name" value="Aminoacylase-1_M20A"/>
</dbReference>
<dbReference type="EC" id="3.5.1.14" evidence="3"/>
<evidence type="ECO:0000313" key="14">
    <source>
        <dbReference type="Proteomes" id="UP000039324"/>
    </source>
</evidence>
<protein>
    <recommendedName>
        <fullName evidence="3">N-acyl-aliphatic-L-amino acid amidohydrolase</fullName>
        <ecNumber evidence="3">3.5.1.14</ecNumber>
    </recommendedName>
    <alternativeName>
        <fullName evidence="8">N-acyl-L-amino-acid amidohydrolase</fullName>
    </alternativeName>
</protein>
<evidence type="ECO:0000256" key="2">
    <source>
        <dbReference type="ARBA" id="ARBA00006247"/>
    </source>
</evidence>
<evidence type="ECO:0000256" key="1">
    <source>
        <dbReference type="ARBA" id="ARBA00004496"/>
    </source>
</evidence>
<feature type="binding site" evidence="10">
    <location>
        <position position="390"/>
    </location>
    <ligand>
        <name>Zn(2+)</name>
        <dbReference type="ChEBI" id="CHEBI:29105"/>
        <label>2</label>
    </ligand>
</feature>
<dbReference type="PANTHER" id="PTHR45892:SF1">
    <property type="entry name" value="AMINOACYLASE-1"/>
    <property type="match status" value="1"/>
</dbReference>
<geneLocation type="mitochondrion" evidence="13"/>
<reference evidence="13 15" key="2">
    <citation type="submission" date="2018-03" db="EMBL/GenBank/DDBJ databases">
        <authorList>
            <person name="Fogelqvist J."/>
        </authorList>
    </citation>
    <scope>NUCLEOTIDE SEQUENCE [LARGE SCALE GENOMIC DNA]</scope>
</reference>
<proteinExistence type="inferred from homology"/>
<comment type="subcellular location">
    <subcellularLocation>
        <location evidence="1">Cytoplasm</location>
    </subcellularLocation>
</comment>
<feature type="domain" description="Peptidase M20 dimerisation" evidence="11">
    <location>
        <begin position="198"/>
        <end position="305"/>
    </location>
</feature>
<feature type="binding site" evidence="10">
    <location>
        <position position="121"/>
    </location>
    <ligand>
        <name>Zn(2+)</name>
        <dbReference type="ChEBI" id="CHEBI:29105"/>
        <label>1</label>
    </ligand>
</feature>
<dbReference type="NCBIfam" id="TIGR01880">
    <property type="entry name" value="Ac-peptdase-euk"/>
    <property type="match status" value="1"/>
</dbReference>
<dbReference type="AlphaFoldDB" id="A0A0G4IMR2"/>
<dbReference type="Proteomes" id="UP000039324">
    <property type="component" value="Unassembled WGS sequence"/>
</dbReference>
<keyword evidence="4" id="KW-0963">Cytoplasm</keyword>
<feature type="binding site" evidence="10">
    <location>
        <position position="89"/>
    </location>
    <ligand>
        <name>Zn(2+)</name>
        <dbReference type="ChEBI" id="CHEBI:29105"/>
        <label>1</label>
    </ligand>
</feature>
<dbReference type="Gene3D" id="3.30.70.360">
    <property type="match status" value="1"/>
</dbReference>
<dbReference type="Pfam" id="PF07687">
    <property type="entry name" value="M20_dimer"/>
    <property type="match status" value="1"/>
</dbReference>
<keyword evidence="6" id="KW-0378">Hydrolase</keyword>
<feature type="binding site" evidence="10">
    <location>
        <position position="121"/>
    </location>
    <ligand>
        <name>Zn(2+)</name>
        <dbReference type="ChEBI" id="CHEBI:29105"/>
        <label>2</label>
    </ligand>
</feature>
<dbReference type="Gene3D" id="3.40.630.10">
    <property type="entry name" value="Zn peptidases"/>
    <property type="match status" value="1"/>
</dbReference>
<organism evidence="12 14">
    <name type="scientific">Plasmodiophora brassicae</name>
    <name type="common">Clubroot disease agent</name>
    <dbReference type="NCBI Taxonomy" id="37360"/>
    <lineage>
        <taxon>Eukaryota</taxon>
        <taxon>Sar</taxon>
        <taxon>Rhizaria</taxon>
        <taxon>Endomyxa</taxon>
        <taxon>Phytomyxea</taxon>
        <taxon>Plasmodiophorida</taxon>
        <taxon>Plasmodiophoridae</taxon>
        <taxon>Plasmodiophora</taxon>
    </lineage>
</organism>
<keyword evidence="14" id="KW-1185">Reference proteome</keyword>
<dbReference type="InterPro" id="IPR036264">
    <property type="entry name" value="Bact_exopeptidase_dim_dom"/>
</dbReference>
<evidence type="ECO:0000256" key="4">
    <source>
        <dbReference type="ARBA" id="ARBA00022490"/>
    </source>
</evidence>